<accession>A0A6J7FWR8</accession>
<dbReference type="SUPFAM" id="SSF53448">
    <property type="entry name" value="Nucleotide-diphospho-sugar transferases"/>
    <property type="match status" value="1"/>
</dbReference>
<dbReference type="PANTHER" id="PTHR22916">
    <property type="entry name" value="GLYCOSYLTRANSFERASE"/>
    <property type="match status" value="1"/>
</dbReference>
<feature type="domain" description="Glycosyltransferase 2-like" evidence="3">
    <location>
        <begin position="7"/>
        <end position="134"/>
    </location>
</feature>
<dbReference type="Pfam" id="PF00535">
    <property type="entry name" value="Glycos_transf_2"/>
    <property type="match status" value="1"/>
</dbReference>
<proteinExistence type="predicted"/>
<name>A0A6J7FWR8_9ZZZZ</name>
<reference evidence="4" key="1">
    <citation type="submission" date="2020-05" db="EMBL/GenBank/DDBJ databases">
        <authorList>
            <person name="Chiriac C."/>
            <person name="Salcher M."/>
            <person name="Ghai R."/>
            <person name="Kavagutti S V."/>
        </authorList>
    </citation>
    <scope>NUCLEOTIDE SEQUENCE</scope>
</reference>
<dbReference type="AlphaFoldDB" id="A0A6J7FWR8"/>
<dbReference type="InterPro" id="IPR029044">
    <property type="entry name" value="Nucleotide-diphossugar_trans"/>
</dbReference>
<evidence type="ECO:0000256" key="2">
    <source>
        <dbReference type="ARBA" id="ARBA00022679"/>
    </source>
</evidence>
<keyword evidence="2" id="KW-0808">Transferase</keyword>
<keyword evidence="1" id="KW-0328">Glycosyltransferase</keyword>
<dbReference type="GO" id="GO:0016757">
    <property type="term" value="F:glycosyltransferase activity"/>
    <property type="evidence" value="ECO:0007669"/>
    <property type="project" value="UniProtKB-KW"/>
</dbReference>
<dbReference type="PANTHER" id="PTHR22916:SF51">
    <property type="entry name" value="GLYCOSYLTRANSFERASE EPSH-RELATED"/>
    <property type="match status" value="1"/>
</dbReference>
<evidence type="ECO:0000259" key="3">
    <source>
        <dbReference type="Pfam" id="PF00535"/>
    </source>
</evidence>
<protein>
    <submittedName>
        <fullName evidence="4">Unannotated protein</fullName>
    </submittedName>
</protein>
<dbReference type="Gene3D" id="3.90.550.10">
    <property type="entry name" value="Spore Coat Polysaccharide Biosynthesis Protein SpsA, Chain A"/>
    <property type="match status" value="1"/>
</dbReference>
<dbReference type="InterPro" id="IPR001173">
    <property type="entry name" value="Glyco_trans_2-like"/>
</dbReference>
<sequence>MTDPAVSIVVPVFATEEYFGECLSSLLRQTFRDFEVVVVDDCSPGDPEAVIASVAGSDPRVRLVRQETNQGLLHARMAGGWSARGHYLGFVDSDDTVEDWFIEKLYGAARQHDADLVQCAFTICDPHDRVVNRGGDAHELLGAEVMHGMLAGKMNNSLWNKLMRTSLWRVATRTLKGQPVSFSDDLVCLLHVVTHVNRYAHIPDPGYRYLPRTSSITMAVGTDALVSNLQSLDRSYRSVSQVLTHRDEPAALVRRFFEREFRVVANDILGRLAQSDTDVSSGLPRTPVAVGLLGAMALASIDEQQ</sequence>
<organism evidence="4">
    <name type="scientific">freshwater metagenome</name>
    <dbReference type="NCBI Taxonomy" id="449393"/>
    <lineage>
        <taxon>unclassified sequences</taxon>
        <taxon>metagenomes</taxon>
        <taxon>ecological metagenomes</taxon>
    </lineage>
</organism>
<evidence type="ECO:0000256" key="1">
    <source>
        <dbReference type="ARBA" id="ARBA00022676"/>
    </source>
</evidence>
<gene>
    <name evidence="4" type="ORF">UFOPK3376_03342</name>
</gene>
<dbReference type="EMBL" id="CAFBLP010000176">
    <property type="protein sequence ID" value="CAB4899656.1"/>
    <property type="molecule type" value="Genomic_DNA"/>
</dbReference>
<evidence type="ECO:0000313" key="4">
    <source>
        <dbReference type="EMBL" id="CAB4899656.1"/>
    </source>
</evidence>
<dbReference type="CDD" id="cd00761">
    <property type="entry name" value="Glyco_tranf_GTA_type"/>
    <property type="match status" value="1"/>
</dbReference>